<dbReference type="OrthoDB" id="9957208at2"/>
<protein>
    <submittedName>
        <fullName evidence="2">Uncharacterized protein</fullName>
    </submittedName>
</protein>
<keyword evidence="1" id="KW-0472">Membrane</keyword>
<reference evidence="2 3" key="1">
    <citation type="submission" date="2018-02" db="EMBL/GenBank/DDBJ databases">
        <title>Comparative genomes isolates from brazilian mangrove.</title>
        <authorList>
            <person name="Araujo J.E."/>
            <person name="Taketani R.G."/>
            <person name="Silva M.C.P."/>
            <person name="Loureco M.V."/>
            <person name="Andreote F.D."/>
        </authorList>
    </citation>
    <scope>NUCLEOTIDE SEQUENCE [LARGE SCALE GENOMIC DNA]</scope>
    <source>
        <strain evidence="2 3">Nap-Phe MGV</strain>
    </source>
</reference>
<keyword evidence="1" id="KW-1133">Transmembrane helix</keyword>
<sequence length="71" mass="7741">MLLLYAAIAVVVFLAMAGALVATAFSHRRRPDGSRYFGSRSSVDPSTLQDWADTDLLDSHDVDSSFDGDFD</sequence>
<evidence type="ECO:0000313" key="2">
    <source>
        <dbReference type="EMBL" id="PQO42212.1"/>
    </source>
</evidence>
<feature type="transmembrane region" description="Helical" evidence="1">
    <location>
        <begin position="6"/>
        <end position="25"/>
    </location>
</feature>
<dbReference type="RefSeq" id="WP_105338793.1">
    <property type="nucleotide sequence ID" value="NZ_PUHZ01000025.1"/>
</dbReference>
<evidence type="ECO:0000256" key="1">
    <source>
        <dbReference type="SAM" id="Phobius"/>
    </source>
</evidence>
<dbReference type="EMBL" id="PUHZ01000025">
    <property type="protein sequence ID" value="PQO42212.1"/>
    <property type="molecule type" value="Genomic_DNA"/>
</dbReference>
<keyword evidence="1" id="KW-0812">Transmembrane</keyword>
<name>A0A2S8GCL8_9BACT</name>
<dbReference type="Proteomes" id="UP000237819">
    <property type="component" value="Unassembled WGS sequence"/>
</dbReference>
<gene>
    <name evidence="2" type="ORF">C5Y93_28105</name>
</gene>
<accession>A0A2S8GCL8</accession>
<proteinExistence type="predicted"/>
<organism evidence="2 3">
    <name type="scientific">Blastopirellula marina</name>
    <dbReference type="NCBI Taxonomy" id="124"/>
    <lineage>
        <taxon>Bacteria</taxon>
        <taxon>Pseudomonadati</taxon>
        <taxon>Planctomycetota</taxon>
        <taxon>Planctomycetia</taxon>
        <taxon>Pirellulales</taxon>
        <taxon>Pirellulaceae</taxon>
        <taxon>Blastopirellula</taxon>
    </lineage>
</organism>
<evidence type="ECO:0000313" key="3">
    <source>
        <dbReference type="Proteomes" id="UP000237819"/>
    </source>
</evidence>
<comment type="caution">
    <text evidence="2">The sequence shown here is derived from an EMBL/GenBank/DDBJ whole genome shotgun (WGS) entry which is preliminary data.</text>
</comment>
<dbReference type="AlphaFoldDB" id="A0A2S8GCL8"/>